<dbReference type="GeneID" id="5709260"/>
<dbReference type="SMART" id="SM00882">
    <property type="entry name" value="CoA_trans"/>
    <property type="match status" value="1"/>
</dbReference>
<keyword evidence="4" id="KW-1185">Reference proteome</keyword>
<dbReference type="InterPro" id="IPR037171">
    <property type="entry name" value="NagB/RpiA_transferase-like"/>
</dbReference>
<dbReference type="Gene3D" id="3.40.1080.10">
    <property type="entry name" value="Glutaconate Coenzyme A-transferase"/>
    <property type="match status" value="2"/>
</dbReference>
<dbReference type="PANTHER" id="PTHR43293:SF1">
    <property type="entry name" value="ACETATE COA-TRANSFERASE YDIF"/>
    <property type="match status" value="1"/>
</dbReference>
<keyword evidence="2 3" id="KW-0808">Transferase</keyword>
<name>A8MBS3_CALMQ</name>
<evidence type="ECO:0000256" key="1">
    <source>
        <dbReference type="ARBA" id="ARBA00007154"/>
    </source>
</evidence>
<reference evidence="3 4" key="1">
    <citation type="submission" date="2007-10" db="EMBL/GenBank/DDBJ databases">
        <title>Complete sequence of Caldivirga maquilingensis IC-167.</title>
        <authorList>
            <consortium name="US DOE Joint Genome Institute"/>
            <person name="Copeland A."/>
            <person name="Lucas S."/>
            <person name="Lapidus A."/>
            <person name="Barry K."/>
            <person name="Glavina del Rio T."/>
            <person name="Dalin E."/>
            <person name="Tice H."/>
            <person name="Pitluck S."/>
            <person name="Saunders E."/>
            <person name="Brettin T."/>
            <person name="Bruce D."/>
            <person name="Detter J.C."/>
            <person name="Han C."/>
            <person name="Schmutz J."/>
            <person name="Larimer F."/>
            <person name="Land M."/>
            <person name="Hauser L."/>
            <person name="Kyrpides N."/>
            <person name="Ivanova N."/>
            <person name="Biddle J.F."/>
            <person name="Zhang Z."/>
            <person name="Fitz-Gibbon S.T."/>
            <person name="Lowe T.M."/>
            <person name="Saltikov C."/>
            <person name="House C.H."/>
            <person name="Richardson P."/>
        </authorList>
    </citation>
    <scope>NUCLEOTIDE SEQUENCE [LARGE SCALE GENOMIC DNA]</scope>
    <source>
        <strain evidence="4">ATCC 700844 / DSM 13496 / JCM 10307 / IC-167</strain>
    </source>
</reference>
<comment type="similarity">
    <text evidence="1">Belongs to the 3-oxoacid CoA-transferase family.</text>
</comment>
<dbReference type="Proteomes" id="UP000001137">
    <property type="component" value="Chromosome"/>
</dbReference>
<dbReference type="EMBL" id="CP000852">
    <property type="protein sequence ID" value="ABW01266.1"/>
    <property type="molecule type" value="Genomic_DNA"/>
</dbReference>
<proteinExistence type="inferred from homology"/>
<evidence type="ECO:0000313" key="4">
    <source>
        <dbReference type="Proteomes" id="UP000001137"/>
    </source>
</evidence>
<dbReference type="RefSeq" id="WP_012185486.1">
    <property type="nucleotide sequence ID" value="NC_009954.1"/>
</dbReference>
<gene>
    <name evidence="3" type="ordered locus">Cmaq_0421</name>
</gene>
<dbReference type="Pfam" id="PF01144">
    <property type="entry name" value="CoA_trans"/>
    <property type="match status" value="1"/>
</dbReference>
<dbReference type="SUPFAM" id="SSF100950">
    <property type="entry name" value="NagB/RpiA/CoA transferase-like"/>
    <property type="match status" value="2"/>
</dbReference>
<dbReference type="InterPro" id="IPR004165">
    <property type="entry name" value="CoA_trans_fam_I"/>
</dbReference>
<evidence type="ECO:0000256" key="2">
    <source>
        <dbReference type="ARBA" id="ARBA00022679"/>
    </source>
</evidence>
<organism evidence="3 4">
    <name type="scientific">Caldivirga maquilingensis (strain ATCC 700844 / DSM 13496 / JCM 10307 / IC-167)</name>
    <dbReference type="NCBI Taxonomy" id="397948"/>
    <lineage>
        <taxon>Archaea</taxon>
        <taxon>Thermoproteota</taxon>
        <taxon>Thermoprotei</taxon>
        <taxon>Thermoproteales</taxon>
        <taxon>Thermoproteaceae</taxon>
        <taxon>Caldivirga</taxon>
    </lineage>
</organism>
<dbReference type="KEGG" id="cma:Cmaq_0421"/>
<dbReference type="InterPro" id="IPR014388">
    <property type="entry name" value="3-oxoacid_CoA-transferase"/>
</dbReference>
<dbReference type="PIRSF" id="PIRSF000858">
    <property type="entry name" value="SCOT-t"/>
    <property type="match status" value="1"/>
</dbReference>
<dbReference type="GO" id="GO:0008410">
    <property type="term" value="F:CoA-transferase activity"/>
    <property type="evidence" value="ECO:0007669"/>
    <property type="project" value="InterPro"/>
</dbReference>
<accession>A8MBS3</accession>
<sequence>MTIVKITDAEEALSNIKDNSVVAISGFNAATMPEYLIIKLFDLYRRTGHPSGLFIVSDTLPAANNHGLDLVAKSMYDEGDFNFIRGFMLPFLGQSPWLQRLALENRVEAYTWPIGVSVHWFRSKALGLPVITKVGLGTFLDPRQDGIYLNELARERKACRVELIEIKGEEYLMYDCPKPNAALIRGSTADELGNLSMEDEAIYGTVLAITQATKAMPNPGMVVAQVMYVTKAGSIRPKGVHVPGPLIDYIVEAPMEYHTQSASIKYDPRVCGRVTPSNICLQQDGKMDFEKVIARRVTVELVNLLGKVGKPLIVNLGIGIPSTVARIISEEGLGDLIFTTVESGPWGGIALNGDDFGVAIAPFAVIPMPDQFTIYEGGAINATSLGFMQVGPRGDVNPSFLPERLPGPGGFPSIVHGAPRIYFAGAFTAGKRDIRIENGRLVIGRDGDIVKFVKKPYKIAFNAELGLKAGKEVLYITERAVFRLTPEGLLLEEYAPGVDIERDILSKMEFKPQLSRNIRQMEPELFREGKLGLREVALKMLKQ</sequence>
<dbReference type="GO" id="GO:0046952">
    <property type="term" value="P:ketone body catabolic process"/>
    <property type="evidence" value="ECO:0007669"/>
    <property type="project" value="InterPro"/>
</dbReference>
<dbReference type="PANTHER" id="PTHR43293">
    <property type="entry name" value="ACETATE COA-TRANSFERASE YDIF"/>
    <property type="match status" value="1"/>
</dbReference>
<evidence type="ECO:0000313" key="3">
    <source>
        <dbReference type="EMBL" id="ABW01266.1"/>
    </source>
</evidence>
<dbReference type="STRING" id="397948.Cmaq_0421"/>
<dbReference type="eggNOG" id="arCOG01986">
    <property type="taxonomic scope" value="Archaea"/>
</dbReference>
<dbReference type="AlphaFoldDB" id="A8MBS3"/>
<dbReference type="HOGENOM" id="CLU_026774_4_0_2"/>
<protein>
    <submittedName>
        <fullName evidence="3">Coenzyme A transferase</fullName>
    </submittedName>
</protein>